<accession>A0A835JQV5</accession>
<evidence type="ECO:0000259" key="1">
    <source>
        <dbReference type="Pfam" id="PF00005"/>
    </source>
</evidence>
<reference evidence="2 3" key="1">
    <citation type="submission" date="2020-10" db="EMBL/GenBank/DDBJ databases">
        <title>Plant Genome Project.</title>
        <authorList>
            <person name="Zhang R.-G."/>
        </authorList>
    </citation>
    <scope>NUCLEOTIDE SEQUENCE [LARGE SCALE GENOMIC DNA]</scope>
    <source>
        <strain evidence="2">FAFU-HL-1</strain>
        <tissue evidence="2">Leaf</tissue>
    </source>
</reference>
<dbReference type="GO" id="GO:0016887">
    <property type="term" value="F:ATP hydrolysis activity"/>
    <property type="evidence" value="ECO:0007669"/>
    <property type="project" value="InterPro"/>
</dbReference>
<comment type="caution">
    <text evidence="2">The sequence shown here is derived from an EMBL/GenBank/DDBJ whole genome shotgun (WGS) entry which is preliminary data.</text>
</comment>
<dbReference type="GO" id="GO:0005524">
    <property type="term" value="F:ATP binding"/>
    <property type="evidence" value="ECO:0007669"/>
    <property type="project" value="InterPro"/>
</dbReference>
<dbReference type="PANTHER" id="PTHR24221">
    <property type="entry name" value="ATP-BINDING CASSETTE SUB-FAMILY B"/>
    <property type="match status" value="1"/>
</dbReference>
<keyword evidence="3" id="KW-1185">Reference proteome</keyword>
<dbReference type="EMBL" id="JADGMS010000011">
    <property type="protein sequence ID" value="KAF9672948.1"/>
    <property type="molecule type" value="Genomic_DNA"/>
</dbReference>
<name>A0A835JQV5_9ROSI</name>
<dbReference type="PANTHER" id="PTHR24221:SF503">
    <property type="entry name" value="MITOCHONDRIAL POTASSIUM CHANNEL ATP-BINDING SUBUNIT"/>
    <property type="match status" value="1"/>
</dbReference>
<protein>
    <recommendedName>
        <fullName evidence="1">ABC transporter domain-containing protein</fullName>
    </recommendedName>
</protein>
<dbReference type="AlphaFoldDB" id="A0A835JQV5"/>
<dbReference type="SUPFAM" id="SSF52540">
    <property type="entry name" value="P-loop containing nucleoside triphosphate hydrolases"/>
    <property type="match status" value="1"/>
</dbReference>
<sequence length="124" mass="14031">MQRTVSTRIQPCKQRSASLVDFDDNSFMSKLHSNMESGMKEGYDTYCGERGVQLSGGQKQRIAFARAILKDPSILTTITTIVAVKMISKSPCPVYKKNKKKKEEVLYCRQNLFLGKTWAKCDAK</sequence>
<gene>
    <name evidence="2" type="ORF">SADUNF_Sadunf11G0097400</name>
</gene>
<evidence type="ECO:0000313" key="2">
    <source>
        <dbReference type="EMBL" id="KAF9672948.1"/>
    </source>
</evidence>
<dbReference type="Proteomes" id="UP000657918">
    <property type="component" value="Chromosome 11"/>
</dbReference>
<proteinExistence type="predicted"/>
<dbReference type="Gene3D" id="3.40.50.300">
    <property type="entry name" value="P-loop containing nucleotide triphosphate hydrolases"/>
    <property type="match status" value="1"/>
</dbReference>
<dbReference type="GO" id="GO:0016020">
    <property type="term" value="C:membrane"/>
    <property type="evidence" value="ECO:0007669"/>
    <property type="project" value="TreeGrafter"/>
</dbReference>
<feature type="domain" description="ABC transporter" evidence="1">
    <location>
        <begin position="37"/>
        <end position="75"/>
    </location>
</feature>
<evidence type="ECO:0000313" key="3">
    <source>
        <dbReference type="Proteomes" id="UP000657918"/>
    </source>
</evidence>
<dbReference type="InterPro" id="IPR003439">
    <property type="entry name" value="ABC_transporter-like_ATP-bd"/>
</dbReference>
<organism evidence="2 3">
    <name type="scientific">Salix dunnii</name>
    <dbReference type="NCBI Taxonomy" id="1413687"/>
    <lineage>
        <taxon>Eukaryota</taxon>
        <taxon>Viridiplantae</taxon>
        <taxon>Streptophyta</taxon>
        <taxon>Embryophyta</taxon>
        <taxon>Tracheophyta</taxon>
        <taxon>Spermatophyta</taxon>
        <taxon>Magnoliopsida</taxon>
        <taxon>eudicotyledons</taxon>
        <taxon>Gunneridae</taxon>
        <taxon>Pentapetalae</taxon>
        <taxon>rosids</taxon>
        <taxon>fabids</taxon>
        <taxon>Malpighiales</taxon>
        <taxon>Salicaceae</taxon>
        <taxon>Saliceae</taxon>
        <taxon>Salix</taxon>
    </lineage>
</organism>
<dbReference type="GO" id="GO:0042626">
    <property type="term" value="F:ATPase-coupled transmembrane transporter activity"/>
    <property type="evidence" value="ECO:0007669"/>
    <property type="project" value="TreeGrafter"/>
</dbReference>
<dbReference type="Pfam" id="PF00005">
    <property type="entry name" value="ABC_tran"/>
    <property type="match status" value="1"/>
</dbReference>
<dbReference type="InterPro" id="IPR039421">
    <property type="entry name" value="Type_1_exporter"/>
</dbReference>
<dbReference type="InterPro" id="IPR027417">
    <property type="entry name" value="P-loop_NTPase"/>
</dbReference>
<dbReference type="OrthoDB" id="6500128at2759"/>